<dbReference type="Proteomes" id="UP001652626">
    <property type="component" value="Chromosome 6"/>
</dbReference>
<organism evidence="3 4">
    <name type="scientific">Vanessa tameamea</name>
    <name type="common">Kamehameha butterfly</name>
    <dbReference type="NCBI Taxonomy" id="334116"/>
    <lineage>
        <taxon>Eukaryota</taxon>
        <taxon>Metazoa</taxon>
        <taxon>Ecdysozoa</taxon>
        <taxon>Arthropoda</taxon>
        <taxon>Hexapoda</taxon>
        <taxon>Insecta</taxon>
        <taxon>Pterygota</taxon>
        <taxon>Neoptera</taxon>
        <taxon>Endopterygota</taxon>
        <taxon>Lepidoptera</taxon>
        <taxon>Glossata</taxon>
        <taxon>Ditrysia</taxon>
        <taxon>Papilionoidea</taxon>
        <taxon>Nymphalidae</taxon>
        <taxon>Nymphalinae</taxon>
        <taxon>Vanessa</taxon>
    </lineage>
</organism>
<feature type="chain" id="PRO_5045390977" evidence="2">
    <location>
        <begin position="30"/>
        <end position="325"/>
    </location>
</feature>
<evidence type="ECO:0000313" key="4">
    <source>
        <dbReference type="RefSeq" id="XP_026486288.2"/>
    </source>
</evidence>
<name>A0A8B8HN59_VANTA</name>
<reference evidence="4" key="1">
    <citation type="submission" date="2025-08" db="UniProtKB">
        <authorList>
            <consortium name="RefSeq"/>
        </authorList>
    </citation>
    <scope>IDENTIFICATION</scope>
    <source>
        <tissue evidence="4">Whole body</tissue>
    </source>
</reference>
<dbReference type="GeneID" id="113393550"/>
<dbReference type="OMA" id="FGHVCED"/>
<gene>
    <name evidence="4" type="primary">LOC113393550</name>
</gene>
<dbReference type="RefSeq" id="XP_026486288.2">
    <property type="nucleotide sequence ID" value="XM_026630503.2"/>
</dbReference>
<evidence type="ECO:0000313" key="3">
    <source>
        <dbReference type="Proteomes" id="UP001652626"/>
    </source>
</evidence>
<feature type="compositionally biased region" description="Basic residues" evidence="1">
    <location>
        <begin position="169"/>
        <end position="178"/>
    </location>
</feature>
<keyword evidence="2" id="KW-0732">Signal</keyword>
<sequence>MFQRLFNSTKWIWCFFIISAGSTWSPVDAVSIPTQNKPSTIEAQAKFFQDFFSVQLSPYKIEFGHVCEDPNNWEQRYEKKDFKNHRDMGKVRWGDKKGGYGEHYWDLNHAGHVENHGNDDGYDSESDDGSYHEDPQDTNNESHEQSQHYKIDEYNPDDTKNNYEENGRAKRAHGKIKSHQNDHDKVDNEQKRLPKETIQVNDEEKLEENVNEEEVTNRPFKIKPKRRLRQQYVTEAPQNKEKNNIVLVIKHKQNDEKVDFPKQSEPKHFVPNEGGAGIRQPVPPELVASASIPRLFLDQSTGYVIDRTTGQAFMLQPIPRNIHHS</sequence>
<feature type="signal peptide" evidence="2">
    <location>
        <begin position="1"/>
        <end position="29"/>
    </location>
</feature>
<dbReference type="OrthoDB" id="8180894at2759"/>
<feature type="compositionally biased region" description="Basic and acidic residues" evidence="1">
    <location>
        <begin position="129"/>
        <end position="168"/>
    </location>
</feature>
<evidence type="ECO:0000256" key="1">
    <source>
        <dbReference type="SAM" id="MobiDB-lite"/>
    </source>
</evidence>
<evidence type="ECO:0000256" key="2">
    <source>
        <dbReference type="SAM" id="SignalP"/>
    </source>
</evidence>
<protein>
    <submittedName>
        <fullName evidence="4">Uncharacterized protein LOC113393550 isoform X1</fullName>
    </submittedName>
</protein>
<feature type="compositionally biased region" description="Basic and acidic residues" evidence="1">
    <location>
        <begin position="179"/>
        <end position="189"/>
    </location>
</feature>
<feature type="region of interest" description="Disordered" evidence="1">
    <location>
        <begin position="111"/>
        <end position="189"/>
    </location>
</feature>
<proteinExistence type="predicted"/>
<dbReference type="AlphaFoldDB" id="A0A8B8HN59"/>
<keyword evidence="3" id="KW-1185">Reference proteome</keyword>
<accession>A0A8B8HN59</accession>